<accession>A0A835Z012</accession>
<dbReference type="Proteomes" id="UP000664859">
    <property type="component" value="Unassembled WGS sequence"/>
</dbReference>
<reference evidence="4" key="1">
    <citation type="submission" date="2021-02" db="EMBL/GenBank/DDBJ databases">
        <title>First Annotated Genome of the Yellow-green Alga Tribonema minus.</title>
        <authorList>
            <person name="Mahan K.M."/>
        </authorList>
    </citation>
    <scope>NUCLEOTIDE SEQUENCE</scope>
    <source>
        <strain evidence="4">UTEX B ZZ1240</strain>
    </source>
</reference>
<dbReference type="GO" id="GO:0016020">
    <property type="term" value="C:membrane"/>
    <property type="evidence" value="ECO:0007669"/>
    <property type="project" value="InterPro"/>
</dbReference>
<evidence type="ECO:0000256" key="2">
    <source>
        <dbReference type="SAM" id="MobiDB-lite"/>
    </source>
</evidence>
<dbReference type="GO" id="GO:0140625">
    <property type="term" value="F:opioid growth factor receptor activity"/>
    <property type="evidence" value="ECO:0007669"/>
    <property type="project" value="InterPro"/>
</dbReference>
<feature type="compositionally biased region" description="Low complexity" evidence="2">
    <location>
        <begin position="454"/>
        <end position="467"/>
    </location>
</feature>
<dbReference type="Pfam" id="PF04664">
    <property type="entry name" value="OGFr_N"/>
    <property type="match status" value="1"/>
</dbReference>
<feature type="compositionally biased region" description="Low complexity" evidence="2">
    <location>
        <begin position="424"/>
        <end position="440"/>
    </location>
</feature>
<dbReference type="AlphaFoldDB" id="A0A835Z012"/>
<feature type="region of interest" description="Disordered" evidence="2">
    <location>
        <begin position="401"/>
        <end position="603"/>
    </location>
</feature>
<sequence length="627" mass="67774">MVLNVMKQAFATLRRAAGEARVHQAFERTETGLRAMQAKHGEFRTLATQSGVPEWFLVFYTQESFSFISGRSDYRVILGKRVYSFEDPRVAVEMLSRIIGVCDACERDCFITDFWDFAKPYEVKDGCAGAHNQCAEGQLIESYVDTTGDESFVFEVTVDDDDLYRWLQCWHDVGRSVLSSRKNGVYTIRTHVHRDQCAFSLKCRGAGRHPAHGTLDAILAHDDTWLERQHDYIQWLFPIDVASNFNSTAPLFTQHAQQQFQTNGALQLNLIRSLHRMLTFYGLQLTYDPVDLTTTVVRPASNFAHQLPSYSMRAASLTSVLVACAAQFANSSCNVNNLAHRCAVDTRCSACVAALNAPDPAGLTCYEYLAEVQKVLPAHCVVFNASLLSTYIRCRAKSLTSDDSCRKPTAQPLAVPTCTPTQVPTAASATDAPTQAAPSAKPKTETSAPTLAMTVAPTEAPTTNPTPSGDTTATSKPSALRTLEPTQKRSGPPTAEPSTSTPSAAHTRNPTPLPTTEPSVPTVVPTTLLPSIARTSAAPTSRPAAQQTSAPTLLRGTAQPSDLHGTPAPTPEGGTTEPTRRMATRQPRQTLQPSATSQPSADASGAAHFAAHSLTLAAACLAVFMVS</sequence>
<keyword evidence="4" id="KW-0675">Receptor</keyword>
<dbReference type="EMBL" id="JAFCMP010000181">
    <property type="protein sequence ID" value="KAG5183913.1"/>
    <property type="molecule type" value="Genomic_DNA"/>
</dbReference>
<proteinExistence type="inferred from homology"/>
<feature type="compositionally biased region" description="Polar residues" evidence="2">
    <location>
        <begin position="468"/>
        <end position="477"/>
    </location>
</feature>
<protein>
    <submittedName>
        <fullName evidence="4">Opioid growth factor receptor conserved region-domain-containing protein</fullName>
    </submittedName>
</protein>
<dbReference type="InterPro" id="IPR006757">
    <property type="entry name" value="OGF_rcpt"/>
</dbReference>
<comment type="caution">
    <text evidence="4">The sequence shown here is derived from an EMBL/GenBank/DDBJ whole genome shotgun (WGS) entry which is preliminary data.</text>
</comment>
<organism evidence="4 5">
    <name type="scientific">Tribonema minus</name>
    <dbReference type="NCBI Taxonomy" id="303371"/>
    <lineage>
        <taxon>Eukaryota</taxon>
        <taxon>Sar</taxon>
        <taxon>Stramenopiles</taxon>
        <taxon>Ochrophyta</taxon>
        <taxon>PX clade</taxon>
        <taxon>Xanthophyceae</taxon>
        <taxon>Tribonematales</taxon>
        <taxon>Tribonemataceae</taxon>
        <taxon>Tribonema</taxon>
    </lineage>
</organism>
<comment type="similarity">
    <text evidence="1">Belongs to the opioid growth factor receptor family.</text>
</comment>
<feature type="compositionally biased region" description="Low complexity" evidence="2">
    <location>
        <begin position="492"/>
        <end position="505"/>
    </location>
</feature>
<dbReference type="PANTHER" id="PTHR14015">
    <property type="entry name" value="OPIOID GROWTH FACTOR RECEPTOR OGFR ZETA-TYPE OPIOID RECEPTOR"/>
    <property type="match status" value="1"/>
</dbReference>
<evidence type="ECO:0000313" key="4">
    <source>
        <dbReference type="EMBL" id="KAG5183913.1"/>
    </source>
</evidence>
<feature type="domain" description="Opioid growth factor receptor (OGFr) conserved" evidence="3">
    <location>
        <begin position="222"/>
        <end position="308"/>
    </location>
</feature>
<evidence type="ECO:0000256" key="1">
    <source>
        <dbReference type="ARBA" id="ARBA00010365"/>
    </source>
</evidence>
<feature type="compositionally biased region" description="Low complexity" evidence="2">
    <location>
        <begin position="514"/>
        <end position="530"/>
    </location>
</feature>
<dbReference type="InterPro" id="IPR039574">
    <property type="entry name" value="OGFr"/>
</dbReference>
<evidence type="ECO:0000313" key="5">
    <source>
        <dbReference type="Proteomes" id="UP000664859"/>
    </source>
</evidence>
<feature type="compositionally biased region" description="Polar residues" evidence="2">
    <location>
        <begin position="586"/>
        <end position="599"/>
    </location>
</feature>
<evidence type="ECO:0000259" key="3">
    <source>
        <dbReference type="Pfam" id="PF04664"/>
    </source>
</evidence>
<keyword evidence="5" id="KW-1185">Reference proteome</keyword>
<dbReference type="PANTHER" id="PTHR14015:SF2">
    <property type="entry name" value="OPIOID GROWTH FACTOR RECEPTOR (OGFR) CONSERVED DOMAIN-CONTAINING PROTEIN"/>
    <property type="match status" value="1"/>
</dbReference>
<gene>
    <name evidence="4" type="ORF">JKP88DRAFT_255636</name>
</gene>
<dbReference type="OrthoDB" id="9030204at2759"/>
<name>A0A835Z012_9STRA</name>
<feature type="compositionally biased region" description="Polar residues" evidence="2">
    <location>
        <begin position="533"/>
        <end position="551"/>
    </location>
</feature>
<feature type="compositionally biased region" description="Low complexity" evidence="2">
    <location>
        <begin position="565"/>
        <end position="577"/>
    </location>
</feature>